<protein>
    <submittedName>
        <fullName evidence="3">Uncharacterized protein</fullName>
    </submittedName>
</protein>
<proteinExistence type="predicted"/>
<comment type="caution">
    <text evidence="3">The sequence shown here is derived from an EMBL/GenBank/DDBJ whole genome shotgun (WGS) entry which is preliminary data.</text>
</comment>
<keyword evidence="1" id="KW-0472">Membrane</keyword>
<evidence type="ECO:0000313" key="3">
    <source>
        <dbReference type="EMBL" id="KAJ8321639.1"/>
    </source>
</evidence>
<dbReference type="Proteomes" id="UP001217089">
    <property type="component" value="Unassembled WGS sequence"/>
</dbReference>
<keyword evidence="1" id="KW-0812">Transmembrane</keyword>
<evidence type="ECO:0000256" key="2">
    <source>
        <dbReference type="SAM" id="SignalP"/>
    </source>
</evidence>
<feature type="signal peptide" evidence="2">
    <location>
        <begin position="1"/>
        <end position="18"/>
    </location>
</feature>
<evidence type="ECO:0000313" key="4">
    <source>
        <dbReference type="Proteomes" id="UP001217089"/>
    </source>
</evidence>
<reference evidence="3 4" key="1">
    <citation type="submission" date="2022-12" db="EMBL/GenBank/DDBJ databases">
        <title>Chromosome-level genome of Tegillarca granosa.</title>
        <authorList>
            <person name="Kim J."/>
        </authorList>
    </citation>
    <scope>NUCLEOTIDE SEQUENCE [LARGE SCALE GENOMIC DNA]</scope>
    <source>
        <strain evidence="3">Teg-2019</strain>
        <tissue evidence="3">Adductor muscle</tissue>
    </source>
</reference>
<feature type="chain" id="PRO_5046815984" evidence="2">
    <location>
        <begin position="19"/>
        <end position="89"/>
    </location>
</feature>
<organism evidence="3 4">
    <name type="scientific">Tegillarca granosa</name>
    <name type="common">Malaysian cockle</name>
    <name type="synonym">Anadara granosa</name>
    <dbReference type="NCBI Taxonomy" id="220873"/>
    <lineage>
        <taxon>Eukaryota</taxon>
        <taxon>Metazoa</taxon>
        <taxon>Spiralia</taxon>
        <taxon>Lophotrochozoa</taxon>
        <taxon>Mollusca</taxon>
        <taxon>Bivalvia</taxon>
        <taxon>Autobranchia</taxon>
        <taxon>Pteriomorphia</taxon>
        <taxon>Arcoida</taxon>
        <taxon>Arcoidea</taxon>
        <taxon>Arcidae</taxon>
        <taxon>Tegillarca</taxon>
    </lineage>
</organism>
<sequence>MNFVSVFILRAFLGPTVGGVLVDKFQFGWAASFCSLLFGIAALLMSSYASSKKFCCPIPEIPLEVEERTIKTEKSSPNYDDKSGSVINL</sequence>
<name>A0ABQ9FWL3_TEGGR</name>
<keyword evidence="1" id="KW-1133">Transmembrane helix</keyword>
<evidence type="ECO:0000256" key="1">
    <source>
        <dbReference type="SAM" id="Phobius"/>
    </source>
</evidence>
<keyword evidence="4" id="KW-1185">Reference proteome</keyword>
<gene>
    <name evidence="3" type="ORF">KUTeg_000110</name>
</gene>
<dbReference type="EMBL" id="JARBDR010000018">
    <property type="protein sequence ID" value="KAJ8321639.1"/>
    <property type="molecule type" value="Genomic_DNA"/>
</dbReference>
<accession>A0ABQ9FWL3</accession>
<keyword evidence="2" id="KW-0732">Signal</keyword>
<feature type="transmembrane region" description="Helical" evidence="1">
    <location>
        <begin position="28"/>
        <end position="45"/>
    </location>
</feature>